<feature type="region of interest" description="Disordered" evidence="1">
    <location>
        <begin position="1"/>
        <end position="41"/>
    </location>
</feature>
<dbReference type="AlphaFoldDB" id="A0A7S4EH49"/>
<feature type="compositionally biased region" description="Low complexity" evidence="1">
    <location>
        <begin position="11"/>
        <end position="39"/>
    </location>
</feature>
<evidence type="ECO:0000256" key="1">
    <source>
        <dbReference type="SAM" id="MobiDB-lite"/>
    </source>
</evidence>
<feature type="compositionally biased region" description="Low complexity" evidence="1">
    <location>
        <begin position="162"/>
        <end position="185"/>
    </location>
</feature>
<feature type="transmembrane region" description="Helical" evidence="2">
    <location>
        <begin position="370"/>
        <end position="390"/>
    </location>
</feature>
<feature type="region of interest" description="Disordered" evidence="1">
    <location>
        <begin position="144"/>
        <end position="207"/>
    </location>
</feature>
<feature type="transmembrane region" description="Helical" evidence="2">
    <location>
        <begin position="76"/>
        <end position="95"/>
    </location>
</feature>
<dbReference type="InterPro" id="IPR011989">
    <property type="entry name" value="ARM-like"/>
</dbReference>
<keyword evidence="2" id="KW-1133">Transmembrane helix</keyword>
<organism evidence="3">
    <name type="scientific">Pseudo-nitzschia australis</name>
    <dbReference type="NCBI Taxonomy" id="44445"/>
    <lineage>
        <taxon>Eukaryota</taxon>
        <taxon>Sar</taxon>
        <taxon>Stramenopiles</taxon>
        <taxon>Ochrophyta</taxon>
        <taxon>Bacillariophyta</taxon>
        <taxon>Bacillariophyceae</taxon>
        <taxon>Bacillariophycidae</taxon>
        <taxon>Bacillariales</taxon>
        <taxon>Bacillariaceae</taxon>
        <taxon>Pseudo-nitzschia</taxon>
    </lineage>
</organism>
<proteinExistence type="predicted"/>
<sequence>MPAAEKDKTKPPSTTTISNNNNSSSNNNNINSGGHPNNNKIQEFMDSTVSTVRTNVGSAEATIKKAVEELSTGDLLSVYGIVFLMVVIALAPSLIRRLQSSDGDGNGNGNDSNHYHYNDNDNDNGIGSEDPVMDLARMIRGEYLDNMNRNRNKTKTNKTKEVGNTNSDGNGTSDGDSNTDNSINDNDNDNDNDNTDDQNDDSSSTSSAMGLDRIVADLLKSPQIQEAATTLVTNIIQSPRFKTACTLLLRELLKDLLDDPDTLAQVVRLLQKVVADDRIREAAVQLATDIFGDDRVLDELVTLVQRLGTEHKVRNATRALLVESAHNALNDPEILDHSMEFATDVVGDDVVQQTAGEALYNTMSYAFRPALSLILALTGIGLIFVSVAAFRNVNQTPSDAADRAFLNAIERYTTRMTKLLFFPLDFLVACKDALVGIVLFPFRFVSSGVTRANQFGKGLFGAARHWFLWLIHLPFELLSSLLWGSKHVLDTACTNLVDRLNDSIVSLVRAANELSSVIGVPFQKLAQWSSWLLETTTDRLHGAWVCCAAANQSLFVGVPLEKLEQLSSTLLERTKIQWIALNDTICDRVLRLERFGEHVCRTVVRVHTALDGLFPRLASVRRDGLSMKQHKKEYFDELSRGYESLNRSLATFAFWVEDLLRKIVGTI</sequence>
<dbReference type="EMBL" id="HBIX01008319">
    <property type="protein sequence ID" value="CAE0713682.1"/>
    <property type="molecule type" value="Transcribed_RNA"/>
</dbReference>
<dbReference type="PANTHER" id="PTHR37935:SF1">
    <property type="entry name" value="CHROMOSOME UNDETERMINED SCAFFOLD_14, WHOLE GENOME SHOTGUN SEQUENCE"/>
    <property type="match status" value="1"/>
</dbReference>
<evidence type="ECO:0000256" key="2">
    <source>
        <dbReference type="SAM" id="Phobius"/>
    </source>
</evidence>
<keyword evidence="2" id="KW-0472">Membrane</keyword>
<dbReference type="PANTHER" id="PTHR37935">
    <property type="entry name" value="CHROMOSOME UNDETERMINED SCAFFOLD_14, WHOLE GENOME SHOTGUN SEQUENCE"/>
    <property type="match status" value="1"/>
</dbReference>
<protein>
    <submittedName>
        <fullName evidence="3">Uncharacterized protein</fullName>
    </submittedName>
</protein>
<evidence type="ECO:0000313" key="3">
    <source>
        <dbReference type="EMBL" id="CAE0713682.1"/>
    </source>
</evidence>
<reference evidence="3" key="1">
    <citation type="submission" date="2021-01" db="EMBL/GenBank/DDBJ databases">
        <authorList>
            <person name="Corre E."/>
            <person name="Pelletier E."/>
            <person name="Niang G."/>
            <person name="Scheremetjew M."/>
            <person name="Finn R."/>
            <person name="Kale V."/>
            <person name="Holt S."/>
            <person name="Cochrane G."/>
            <person name="Meng A."/>
            <person name="Brown T."/>
            <person name="Cohen L."/>
        </authorList>
    </citation>
    <scope>NUCLEOTIDE SEQUENCE</scope>
    <source>
        <strain evidence="3">10249 10 AB</strain>
    </source>
</reference>
<accession>A0A7S4EH49</accession>
<feature type="region of interest" description="Disordered" evidence="1">
    <location>
        <begin position="102"/>
        <end position="130"/>
    </location>
</feature>
<feature type="compositionally biased region" description="Basic and acidic residues" evidence="1">
    <location>
        <begin position="1"/>
        <end position="10"/>
    </location>
</feature>
<gene>
    <name evidence="3" type="ORF">PAUS00366_LOCUS6434</name>
</gene>
<dbReference type="Gene3D" id="1.25.10.10">
    <property type="entry name" value="Leucine-rich Repeat Variant"/>
    <property type="match status" value="1"/>
</dbReference>
<keyword evidence="2" id="KW-0812">Transmembrane</keyword>
<feature type="transmembrane region" description="Helical" evidence="2">
    <location>
        <begin position="426"/>
        <end position="445"/>
    </location>
</feature>
<name>A0A7S4EH49_9STRA</name>
<feature type="compositionally biased region" description="Acidic residues" evidence="1">
    <location>
        <begin position="186"/>
        <end position="200"/>
    </location>
</feature>